<keyword evidence="7 10" id="KW-1133">Transmembrane helix</keyword>
<comment type="caution">
    <text evidence="13">The sequence shown here is derived from an EMBL/GenBank/DDBJ whole genome shotgun (WGS) entry which is preliminary data.</text>
</comment>
<evidence type="ECO:0000256" key="7">
    <source>
        <dbReference type="ARBA" id="ARBA00022989"/>
    </source>
</evidence>
<evidence type="ECO:0000256" key="8">
    <source>
        <dbReference type="ARBA" id="ARBA00023136"/>
    </source>
</evidence>
<evidence type="ECO:0000256" key="4">
    <source>
        <dbReference type="ARBA" id="ARBA00022692"/>
    </source>
</evidence>
<dbReference type="Gene3D" id="1.20.1560.10">
    <property type="entry name" value="ABC transporter type 1, transmembrane domain"/>
    <property type="match status" value="1"/>
</dbReference>
<name>A0A9P9Z887_9POAL</name>
<evidence type="ECO:0000256" key="10">
    <source>
        <dbReference type="SAM" id="Phobius"/>
    </source>
</evidence>
<dbReference type="Gene3D" id="3.40.50.300">
    <property type="entry name" value="P-loop containing nucleotide triphosphate hydrolases"/>
    <property type="match status" value="1"/>
</dbReference>
<dbReference type="EMBL" id="JAMQYH010000083">
    <property type="protein sequence ID" value="KAJ1683893.1"/>
    <property type="molecule type" value="Genomic_DNA"/>
</dbReference>
<dbReference type="PROSITE" id="PS00211">
    <property type="entry name" value="ABC_TRANSPORTER_1"/>
    <property type="match status" value="1"/>
</dbReference>
<evidence type="ECO:0000256" key="2">
    <source>
        <dbReference type="ARBA" id="ARBA00022448"/>
    </source>
</evidence>
<keyword evidence="14" id="KW-1185">Reference proteome</keyword>
<evidence type="ECO:0000259" key="11">
    <source>
        <dbReference type="PROSITE" id="PS50893"/>
    </source>
</evidence>
<dbReference type="PANTHER" id="PTHR43394">
    <property type="entry name" value="ATP-DEPENDENT PERMEASE MDL1, MITOCHONDRIAL"/>
    <property type="match status" value="1"/>
</dbReference>
<keyword evidence="6" id="KW-0067">ATP-binding</keyword>
<proteinExistence type="predicted"/>
<reference evidence="13" key="1">
    <citation type="journal article" date="2022" name="Cell">
        <title>Repeat-based holocentromeres influence genome architecture and karyotype evolution.</title>
        <authorList>
            <person name="Hofstatter P.G."/>
            <person name="Thangavel G."/>
            <person name="Lux T."/>
            <person name="Neumann P."/>
            <person name="Vondrak T."/>
            <person name="Novak P."/>
            <person name="Zhang M."/>
            <person name="Costa L."/>
            <person name="Castellani M."/>
            <person name="Scott A."/>
            <person name="Toegelov H."/>
            <person name="Fuchs J."/>
            <person name="Mata-Sucre Y."/>
            <person name="Dias Y."/>
            <person name="Vanzela A.L.L."/>
            <person name="Huettel B."/>
            <person name="Almeida C.C.S."/>
            <person name="Simkova H."/>
            <person name="Souza G."/>
            <person name="Pedrosa-Harand A."/>
            <person name="Macas J."/>
            <person name="Mayer K.F.X."/>
            <person name="Houben A."/>
            <person name="Marques A."/>
        </authorList>
    </citation>
    <scope>NUCLEOTIDE SEQUENCE</scope>
    <source>
        <strain evidence="13">RhyBre1mFocal</strain>
    </source>
</reference>
<gene>
    <name evidence="13" type="ORF">LUZ63_020880</name>
</gene>
<dbReference type="Pfam" id="PF00664">
    <property type="entry name" value="ABC_membrane"/>
    <property type="match status" value="1"/>
</dbReference>
<feature type="transmembrane region" description="Helical" evidence="10">
    <location>
        <begin position="97"/>
        <end position="118"/>
    </location>
</feature>
<dbReference type="PROSITE" id="PS50929">
    <property type="entry name" value="ABC_TM1F"/>
    <property type="match status" value="1"/>
</dbReference>
<dbReference type="Pfam" id="PF00005">
    <property type="entry name" value="ABC_tran"/>
    <property type="match status" value="1"/>
</dbReference>
<evidence type="ECO:0000313" key="13">
    <source>
        <dbReference type="EMBL" id="KAJ1683893.1"/>
    </source>
</evidence>
<dbReference type="InterPro" id="IPR027417">
    <property type="entry name" value="P-loop_NTPase"/>
</dbReference>
<dbReference type="GO" id="GO:0005524">
    <property type="term" value="F:ATP binding"/>
    <property type="evidence" value="ECO:0007669"/>
    <property type="project" value="UniProtKB-KW"/>
</dbReference>
<evidence type="ECO:0000256" key="6">
    <source>
        <dbReference type="ARBA" id="ARBA00022840"/>
    </source>
</evidence>
<dbReference type="InterPro" id="IPR039421">
    <property type="entry name" value="Type_1_exporter"/>
</dbReference>
<comment type="subcellular location">
    <subcellularLocation>
        <location evidence="1">Cell membrane</location>
        <topology evidence="1">Multi-pass membrane protein</topology>
    </subcellularLocation>
</comment>
<dbReference type="PROSITE" id="PS50893">
    <property type="entry name" value="ABC_TRANSPORTER_2"/>
    <property type="match status" value="1"/>
</dbReference>
<accession>A0A9P9Z887</accession>
<evidence type="ECO:0000256" key="3">
    <source>
        <dbReference type="ARBA" id="ARBA00022475"/>
    </source>
</evidence>
<feature type="transmembrane region" description="Helical" evidence="10">
    <location>
        <begin position="353"/>
        <end position="372"/>
    </location>
</feature>
<feature type="region of interest" description="Disordered" evidence="9">
    <location>
        <begin position="666"/>
        <end position="697"/>
    </location>
</feature>
<keyword evidence="3" id="KW-1003">Cell membrane</keyword>
<evidence type="ECO:0000313" key="14">
    <source>
        <dbReference type="Proteomes" id="UP001151287"/>
    </source>
</evidence>
<dbReference type="InterPro" id="IPR003439">
    <property type="entry name" value="ABC_transporter-like_ATP-bd"/>
</dbReference>
<dbReference type="SUPFAM" id="SSF52540">
    <property type="entry name" value="P-loop containing nucleoside triphosphate hydrolases"/>
    <property type="match status" value="1"/>
</dbReference>
<dbReference type="InterPro" id="IPR017871">
    <property type="entry name" value="ABC_transporter-like_CS"/>
</dbReference>
<feature type="transmembrane region" description="Helical" evidence="10">
    <location>
        <begin position="212"/>
        <end position="233"/>
    </location>
</feature>
<feature type="compositionally biased region" description="Low complexity" evidence="9">
    <location>
        <begin position="37"/>
        <end position="52"/>
    </location>
</feature>
<dbReference type="CDD" id="cd18543">
    <property type="entry name" value="ABC_6TM_Rv0194_D1_like"/>
    <property type="match status" value="1"/>
</dbReference>
<dbReference type="OrthoDB" id="6500128at2759"/>
<dbReference type="Proteomes" id="UP001151287">
    <property type="component" value="Unassembled WGS sequence"/>
</dbReference>
<dbReference type="SUPFAM" id="SSF90123">
    <property type="entry name" value="ABC transporter transmembrane region"/>
    <property type="match status" value="1"/>
</dbReference>
<dbReference type="GO" id="GO:0016887">
    <property type="term" value="F:ATP hydrolysis activity"/>
    <property type="evidence" value="ECO:0007669"/>
    <property type="project" value="InterPro"/>
</dbReference>
<evidence type="ECO:0000259" key="12">
    <source>
        <dbReference type="PROSITE" id="PS50929"/>
    </source>
</evidence>
<dbReference type="FunFam" id="3.40.50.300:FF:000299">
    <property type="entry name" value="ABC transporter ATP-binding protein/permease"/>
    <property type="match status" value="1"/>
</dbReference>
<feature type="domain" description="ABC transmembrane type-1" evidence="12">
    <location>
        <begin position="102"/>
        <end position="384"/>
    </location>
</feature>
<keyword evidence="8 10" id="KW-0472">Membrane</keyword>
<feature type="domain" description="ABC transporter" evidence="11">
    <location>
        <begin position="418"/>
        <end position="661"/>
    </location>
</feature>
<keyword evidence="4 10" id="KW-0812">Transmembrane</keyword>
<feature type="compositionally biased region" description="Basic and acidic residues" evidence="9">
    <location>
        <begin position="676"/>
        <end position="697"/>
    </location>
</feature>
<dbReference type="InterPro" id="IPR036640">
    <property type="entry name" value="ABC1_TM_sf"/>
</dbReference>
<sequence>MHTIVFTPVRRPPPRSHAPRLLTLPADRRLTQRLPHRAPASGRRPASASPRLPRTPAPRHPSARHPTRIMTSTSAPAPAALSTPRALARLLPFARPVLGRLVLGAVSALIASLLALGIPLVLEIVVQGPIASGDPGQIVWGAVAVLALGLLEAAMVWLRRWFVLAPATAVEYDIRQGFYARLQRLPVAFHDRWQSGQLLSRMMQDISMLRRWLAFGLVLLVVNVLTILVGLVLLFRWHWLLGTIFLICSAPLWYTGYRFEKSYGSLTRQSQDQAGDLATSVEESVHGIRVLKAFGRGKHALQKFTRQAETLRETELRKARAVGLIWFWLVLLPDIAFALCLGAGIYLVQLNQVTVAELVAFFAMATVLRWPMESIGFLFSFMLDARTATDRIFEVFDEENTIVDPDQPAAVTTPRGALVFEGVHFRYQDAAPTERDLLDGVDLALEPGETMALVGLTGSGKTTLTTLPTRLYDVTGGRVTLDGVDVRDLSLKELRTHVGMAFEDATLFSQTVRDNVLLGREDLDPASPEADEVLREALAVAQAGFVDELPDGVDTVIGEEGLSLSGGQRQRLALARAVAARPAVLVLDDPLSALDVDTEALVEDALREVLAGTTALVVAHRPSTVMLADRVALLEQGRVTAVGRHSDLLRESAHYRHVISSLELAERGAGGVAEGHAPDDPGEGDRDPDLRESEVTR</sequence>
<dbReference type="InterPro" id="IPR011527">
    <property type="entry name" value="ABC1_TM_dom"/>
</dbReference>
<dbReference type="InterPro" id="IPR003593">
    <property type="entry name" value="AAA+_ATPase"/>
</dbReference>
<evidence type="ECO:0008006" key="15">
    <source>
        <dbReference type="Google" id="ProtNLM"/>
    </source>
</evidence>
<evidence type="ECO:0000256" key="5">
    <source>
        <dbReference type="ARBA" id="ARBA00022741"/>
    </source>
</evidence>
<dbReference type="GO" id="GO:0015421">
    <property type="term" value="F:ABC-type oligopeptide transporter activity"/>
    <property type="evidence" value="ECO:0007669"/>
    <property type="project" value="TreeGrafter"/>
</dbReference>
<organism evidence="13 14">
    <name type="scientific">Rhynchospora breviuscula</name>
    <dbReference type="NCBI Taxonomy" id="2022672"/>
    <lineage>
        <taxon>Eukaryota</taxon>
        <taxon>Viridiplantae</taxon>
        <taxon>Streptophyta</taxon>
        <taxon>Embryophyta</taxon>
        <taxon>Tracheophyta</taxon>
        <taxon>Spermatophyta</taxon>
        <taxon>Magnoliopsida</taxon>
        <taxon>Liliopsida</taxon>
        <taxon>Poales</taxon>
        <taxon>Cyperaceae</taxon>
        <taxon>Cyperoideae</taxon>
        <taxon>Rhynchosporeae</taxon>
        <taxon>Rhynchospora</taxon>
    </lineage>
</organism>
<feature type="transmembrane region" description="Helical" evidence="10">
    <location>
        <begin position="239"/>
        <end position="257"/>
    </location>
</feature>
<evidence type="ECO:0000256" key="1">
    <source>
        <dbReference type="ARBA" id="ARBA00004651"/>
    </source>
</evidence>
<keyword evidence="2" id="KW-0813">Transport</keyword>
<dbReference type="PANTHER" id="PTHR43394:SF1">
    <property type="entry name" value="ATP-BINDING CASSETTE SUB-FAMILY B MEMBER 10, MITOCHONDRIAL"/>
    <property type="match status" value="1"/>
</dbReference>
<dbReference type="GO" id="GO:0005886">
    <property type="term" value="C:plasma membrane"/>
    <property type="evidence" value="ECO:0007669"/>
    <property type="project" value="UniProtKB-SubCell"/>
</dbReference>
<dbReference type="AlphaFoldDB" id="A0A9P9Z887"/>
<evidence type="ECO:0000256" key="9">
    <source>
        <dbReference type="SAM" id="MobiDB-lite"/>
    </source>
</evidence>
<feature type="transmembrane region" description="Helical" evidence="10">
    <location>
        <begin position="321"/>
        <end position="347"/>
    </location>
</feature>
<protein>
    <recommendedName>
        <fullName evidence="15">ABC transporter</fullName>
    </recommendedName>
</protein>
<keyword evidence="5" id="KW-0547">Nucleotide-binding</keyword>
<feature type="transmembrane region" description="Helical" evidence="10">
    <location>
        <begin position="138"/>
        <end position="158"/>
    </location>
</feature>
<feature type="region of interest" description="Disordered" evidence="9">
    <location>
        <begin position="1"/>
        <end position="76"/>
    </location>
</feature>
<dbReference type="SMART" id="SM00382">
    <property type="entry name" value="AAA"/>
    <property type="match status" value="1"/>
</dbReference>